<organism evidence="4 5">
    <name type="scientific">Conoideocrella luteorostrata</name>
    <dbReference type="NCBI Taxonomy" id="1105319"/>
    <lineage>
        <taxon>Eukaryota</taxon>
        <taxon>Fungi</taxon>
        <taxon>Dikarya</taxon>
        <taxon>Ascomycota</taxon>
        <taxon>Pezizomycotina</taxon>
        <taxon>Sordariomycetes</taxon>
        <taxon>Hypocreomycetidae</taxon>
        <taxon>Hypocreales</taxon>
        <taxon>Clavicipitaceae</taxon>
        <taxon>Conoideocrella</taxon>
    </lineage>
</organism>
<reference evidence="4" key="1">
    <citation type="submission" date="2023-06" db="EMBL/GenBank/DDBJ databases">
        <title>Conoideocrella luteorostrata (Hypocreales: Clavicipitaceae), a potential biocontrol fungus for elongate hemlock scale in United States Christmas tree production areas.</title>
        <authorList>
            <person name="Barrett H."/>
            <person name="Lovett B."/>
            <person name="Macias A.M."/>
            <person name="Stajich J.E."/>
            <person name="Kasson M.T."/>
        </authorList>
    </citation>
    <scope>NUCLEOTIDE SEQUENCE</scope>
    <source>
        <strain evidence="4">ARSEF 14590</strain>
    </source>
</reference>
<dbReference type="EMBL" id="JASWJB010000142">
    <property type="protein sequence ID" value="KAK2595127.1"/>
    <property type="molecule type" value="Genomic_DNA"/>
</dbReference>
<accession>A0AAJ0CM33</accession>
<dbReference type="Proteomes" id="UP001251528">
    <property type="component" value="Unassembled WGS sequence"/>
</dbReference>
<keyword evidence="5" id="KW-1185">Reference proteome</keyword>
<name>A0AAJ0CM33_9HYPO</name>
<dbReference type="SUPFAM" id="SSF53383">
    <property type="entry name" value="PLP-dependent transferases"/>
    <property type="match status" value="1"/>
</dbReference>
<proteinExistence type="inferred from homology"/>
<dbReference type="InterPro" id="IPR015421">
    <property type="entry name" value="PyrdxlP-dep_Trfase_major"/>
</dbReference>
<comment type="caution">
    <text evidence="4">The sequence shown here is derived from an EMBL/GenBank/DDBJ whole genome shotgun (WGS) entry which is preliminary data.</text>
</comment>
<dbReference type="InterPro" id="IPR015424">
    <property type="entry name" value="PyrdxlP-dep_Trfase"/>
</dbReference>
<evidence type="ECO:0000256" key="1">
    <source>
        <dbReference type="ARBA" id="ARBA00001933"/>
    </source>
</evidence>
<dbReference type="AlphaFoldDB" id="A0AAJ0CM33"/>
<dbReference type="InterPro" id="IPR051750">
    <property type="entry name" value="Trans-sulfuration_enzymes"/>
</dbReference>
<dbReference type="Gene3D" id="3.40.640.10">
    <property type="entry name" value="Type I PLP-dependent aspartate aminotransferase-like (Major domain)"/>
    <property type="match status" value="1"/>
</dbReference>
<evidence type="ECO:0008006" key="6">
    <source>
        <dbReference type="Google" id="ProtNLM"/>
    </source>
</evidence>
<dbReference type="InterPro" id="IPR015422">
    <property type="entry name" value="PyrdxlP-dep_Trfase_small"/>
</dbReference>
<dbReference type="PANTHER" id="PTHR42699">
    <property type="match status" value="1"/>
</dbReference>
<sequence>MVILKTQSEYGHAPPPQTPYSIITNVPGWDLLKSVREGNTAPFAKVVHIYPRLWPTQHARTLSQEIAKRVGLADRACLMYLDPVMWKYTASHVAHKKRRENAISANKLTFKVVQVAGHRLYCVLYETQYARALLRSWGTPGLPVSVREAEYFLENIDGLVEVPFHDADAPPAPTWTPEGPGHEPLRQLIPDLLRHGAIDPQKVKCQSKDVFLYPSGMGAVFEAKNILQSYLPGKTNVELGIVFHNTHELLHEDSAGGWKHFGQVGAKGIDIFEDWLEKEASEGRGVAFAIVEFPGNPSLESPDLPRLKNISEKHSFVLIVDDTIGAFSNVDVFSQSDLLLTSLTKSFNGRSDVLGGSIVLNPLSSHYNELSKCFAEGHHNQLFTKDACVLLANSHDFFERAARLNANGRAMAEFLHNSMTEQPDSPVTFVQYPSLLSSKANFDAFKRKPTQEMPNPGYGYLLNVNFESVETARAFYDRLGFYPSPHIGGHVTIMFAYNMYMFGRDKEEAKALRAFDVLEESVRISAGLEDAQDLLDSLQDALNAAIEVKRGKKTSQDDE</sequence>
<keyword evidence="2 3" id="KW-0663">Pyridoxal phosphate</keyword>
<evidence type="ECO:0000256" key="3">
    <source>
        <dbReference type="RuleBase" id="RU362118"/>
    </source>
</evidence>
<dbReference type="Gene3D" id="3.90.1150.10">
    <property type="entry name" value="Aspartate Aminotransferase, domain 1"/>
    <property type="match status" value="1"/>
</dbReference>
<comment type="cofactor">
    <cofactor evidence="1 3">
        <name>pyridoxal 5'-phosphate</name>
        <dbReference type="ChEBI" id="CHEBI:597326"/>
    </cofactor>
</comment>
<evidence type="ECO:0000313" key="4">
    <source>
        <dbReference type="EMBL" id="KAK2595127.1"/>
    </source>
</evidence>
<dbReference type="GO" id="GO:0019346">
    <property type="term" value="P:transsulfuration"/>
    <property type="evidence" value="ECO:0007669"/>
    <property type="project" value="InterPro"/>
</dbReference>
<protein>
    <recommendedName>
        <fullName evidence="6">Cystathionine gamma-synthase</fullName>
    </recommendedName>
</protein>
<dbReference type="PANTHER" id="PTHR42699:SF1">
    <property type="entry name" value="CYSTATHIONINE GAMMA-SYNTHASE-RELATED"/>
    <property type="match status" value="1"/>
</dbReference>
<dbReference type="Pfam" id="PF01053">
    <property type="entry name" value="Cys_Met_Meta_PP"/>
    <property type="match status" value="1"/>
</dbReference>
<dbReference type="GO" id="GO:0030170">
    <property type="term" value="F:pyridoxal phosphate binding"/>
    <property type="evidence" value="ECO:0007669"/>
    <property type="project" value="InterPro"/>
</dbReference>
<evidence type="ECO:0000313" key="5">
    <source>
        <dbReference type="Proteomes" id="UP001251528"/>
    </source>
</evidence>
<dbReference type="InterPro" id="IPR000277">
    <property type="entry name" value="Cys/Met-Metab_PyrdxlP-dep_enz"/>
</dbReference>
<evidence type="ECO:0000256" key="2">
    <source>
        <dbReference type="ARBA" id="ARBA00022898"/>
    </source>
</evidence>
<gene>
    <name evidence="4" type="ORF">QQS21_007153</name>
</gene>
<comment type="similarity">
    <text evidence="3">Belongs to the trans-sulfuration enzymes family.</text>
</comment>
<dbReference type="GO" id="GO:0003962">
    <property type="term" value="F:cystathionine gamma-synthase activity"/>
    <property type="evidence" value="ECO:0007669"/>
    <property type="project" value="TreeGrafter"/>
</dbReference>